<sequence>MKIRHPLIERHSISLGIFNSNLNDHLIKHKNDQSKPGINAVYDSTEISDKKVYNPFHIFLIRKLKFMIKLTFNNNLVNSILLVCYSFRSKNSEINELLPNERPKYSKPSTLDN</sequence>
<dbReference type="EMBL" id="REGN01012289">
    <property type="protein sequence ID" value="RMZ96298.1"/>
    <property type="molecule type" value="Genomic_DNA"/>
</dbReference>
<keyword evidence="2" id="KW-1185">Reference proteome</keyword>
<name>A0A3M7PB76_BRAPC</name>
<organism evidence="1 2">
    <name type="scientific">Brachionus plicatilis</name>
    <name type="common">Marine rotifer</name>
    <name type="synonym">Brachionus muelleri</name>
    <dbReference type="NCBI Taxonomy" id="10195"/>
    <lineage>
        <taxon>Eukaryota</taxon>
        <taxon>Metazoa</taxon>
        <taxon>Spiralia</taxon>
        <taxon>Gnathifera</taxon>
        <taxon>Rotifera</taxon>
        <taxon>Eurotatoria</taxon>
        <taxon>Monogononta</taxon>
        <taxon>Pseudotrocha</taxon>
        <taxon>Ploima</taxon>
        <taxon>Brachionidae</taxon>
        <taxon>Brachionus</taxon>
    </lineage>
</organism>
<dbReference type="Proteomes" id="UP000276133">
    <property type="component" value="Unassembled WGS sequence"/>
</dbReference>
<evidence type="ECO:0000313" key="2">
    <source>
        <dbReference type="Proteomes" id="UP000276133"/>
    </source>
</evidence>
<reference evidence="1 2" key="1">
    <citation type="journal article" date="2018" name="Sci. Rep.">
        <title>Genomic signatures of local adaptation to the degree of environmental predictability in rotifers.</title>
        <authorList>
            <person name="Franch-Gras L."/>
            <person name="Hahn C."/>
            <person name="Garcia-Roger E.M."/>
            <person name="Carmona M.J."/>
            <person name="Serra M."/>
            <person name="Gomez A."/>
        </authorList>
    </citation>
    <scope>NUCLEOTIDE SEQUENCE [LARGE SCALE GENOMIC DNA]</scope>
    <source>
        <strain evidence="1">HYR1</strain>
    </source>
</reference>
<dbReference type="AlphaFoldDB" id="A0A3M7PB76"/>
<proteinExistence type="predicted"/>
<evidence type="ECO:0000313" key="1">
    <source>
        <dbReference type="EMBL" id="RMZ96298.1"/>
    </source>
</evidence>
<protein>
    <submittedName>
        <fullName evidence="1">Uncharacterized protein</fullName>
    </submittedName>
</protein>
<comment type="caution">
    <text evidence="1">The sequence shown here is derived from an EMBL/GenBank/DDBJ whole genome shotgun (WGS) entry which is preliminary data.</text>
</comment>
<gene>
    <name evidence="1" type="ORF">BpHYR1_001003</name>
</gene>
<accession>A0A3M7PB76</accession>